<keyword evidence="2" id="KW-0805">Transcription regulation</keyword>
<feature type="compositionally biased region" description="Low complexity" evidence="6">
    <location>
        <begin position="132"/>
        <end position="164"/>
    </location>
</feature>
<evidence type="ECO:0000256" key="3">
    <source>
        <dbReference type="ARBA" id="ARBA00023125"/>
    </source>
</evidence>
<protein>
    <submittedName>
        <fullName evidence="7">Uncharacterized protein</fullName>
    </submittedName>
</protein>
<feature type="compositionally biased region" description="Low complexity" evidence="6">
    <location>
        <begin position="261"/>
        <end position="313"/>
    </location>
</feature>
<dbReference type="AlphaFoldDB" id="A0A3S1A1S4"/>
<evidence type="ECO:0000313" key="7">
    <source>
        <dbReference type="EMBL" id="RUS88403.1"/>
    </source>
</evidence>
<evidence type="ECO:0000256" key="5">
    <source>
        <dbReference type="ARBA" id="ARBA00023242"/>
    </source>
</evidence>
<feature type="region of interest" description="Disordered" evidence="6">
    <location>
        <begin position="255"/>
        <end position="322"/>
    </location>
</feature>
<feature type="non-terminal residue" evidence="7">
    <location>
        <position position="322"/>
    </location>
</feature>
<dbReference type="PANTHER" id="PTHR46004">
    <property type="entry name" value="CYCLIC AMP RESPONSE ELEMENT-BINDING PROTEIN A"/>
    <property type="match status" value="1"/>
</dbReference>
<dbReference type="OrthoDB" id="674948at2759"/>
<keyword evidence="3" id="KW-0238">DNA-binding</keyword>
<evidence type="ECO:0000256" key="4">
    <source>
        <dbReference type="ARBA" id="ARBA00023163"/>
    </source>
</evidence>
<feature type="region of interest" description="Disordered" evidence="6">
    <location>
        <begin position="132"/>
        <end position="169"/>
    </location>
</feature>
<sequence>MDLLYGHDRKLGYLEEPDMVDFLDPNDIFHSPITGFPTPEDEAYEHDWLNSFLDDPVLNDKMMTEAMQPPCIKSEHSYSITENGPGSPLGELADQDDADSDLFTNNSALDLTVKSVVTSPAIRALKFETTSTNTGTATNTSLHSSSTNTSSQHQQQQHHQQRNSGHFQQQHLLHQTPSTLSISGSRHQPTIIVTTTSTSSPAGSSSSAGGYSLCGKADGSGSTGVLGYPTIQIKQESVEPMEGTMEQTVSLESMIMPLTPPGSSGSDSDGSASPNRSAPNSPSARHQTVYGTSSRHAATSSSSPGSPLSGATAFSQPLFVSP</sequence>
<dbReference type="GO" id="GO:0035497">
    <property type="term" value="F:cAMP response element binding"/>
    <property type="evidence" value="ECO:0007669"/>
    <property type="project" value="TreeGrafter"/>
</dbReference>
<evidence type="ECO:0000313" key="8">
    <source>
        <dbReference type="Proteomes" id="UP000271974"/>
    </source>
</evidence>
<organism evidence="7 8">
    <name type="scientific">Elysia chlorotica</name>
    <name type="common">Eastern emerald elysia</name>
    <name type="synonym">Sea slug</name>
    <dbReference type="NCBI Taxonomy" id="188477"/>
    <lineage>
        <taxon>Eukaryota</taxon>
        <taxon>Metazoa</taxon>
        <taxon>Spiralia</taxon>
        <taxon>Lophotrochozoa</taxon>
        <taxon>Mollusca</taxon>
        <taxon>Gastropoda</taxon>
        <taxon>Heterobranchia</taxon>
        <taxon>Euthyneura</taxon>
        <taxon>Panpulmonata</taxon>
        <taxon>Sacoglossa</taxon>
        <taxon>Placobranchoidea</taxon>
        <taxon>Plakobranchidae</taxon>
        <taxon>Elysia</taxon>
    </lineage>
</organism>
<gene>
    <name evidence="7" type="ORF">EGW08_003859</name>
</gene>
<reference evidence="7 8" key="1">
    <citation type="submission" date="2019-01" db="EMBL/GenBank/DDBJ databases">
        <title>A draft genome assembly of the solar-powered sea slug Elysia chlorotica.</title>
        <authorList>
            <person name="Cai H."/>
            <person name="Li Q."/>
            <person name="Fang X."/>
            <person name="Li J."/>
            <person name="Curtis N.E."/>
            <person name="Altenburger A."/>
            <person name="Shibata T."/>
            <person name="Feng M."/>
            <person name="Maeda T."/>
            <person name="Schwartz J.A."/>
            <person name="Shigenobu S."/>
            <person name="Lundholm N."/>
            <person name="Nishiyama T."/>
            <person name="Yang H."/>
            <person name="Hasebe M."/>
            <person name="Li S."/>
            <person name="Pierce S.K."/>
            <person name="Wang J."/>
        </authorList>
    </citation>
    <scope>NUCLEOTIDE SEQUENCE [LARGE SCALE GENOMIC DNA]</scope>
    <source>
        <strain evidence="7">EC2010</strain>
        <tissue evidence="7">Whole organism of an adult</tissue>
    </source>
</reference>
<dbReference type="Proteomes" id="UP000271974">
    <property type="component" value="Unassembled WGS sequence"/>
</dbReference>
<dbReference type="GO" id="GO:0000981">
    <property type="term" value="F:DNA-binding transcription factor activity, RNA polymerase II-specific"/>
    <property type="evidence" value="ECO:0007669"/>
    <property type="project" value="TreeGrafter"/>
</dbReference>
<feature type="region of interest" description="Disordered" evidence="6">
    <location>
        <begin position="76"/>
        <end position="98"/>
    </location>
</feature>
<proteinExistence type="predicted"/>
<comment type="subcellular location">
    <subcellularLocation>
        <location evidence="1">Nucleus</location>
    </subcellularLocation>
</comment>
<comment type="caution">
    <text evidence="7">The sequence shown here is derived from an EMBL/GenBank/DDBJ whole genome shotgun (WGS) entry which is preliminary data.</text>
</comment>
<keyword evidence="4" id="KW-0804">Transcription</keyword>
<name>A0A3S1A1S4_ELYCH</name>
<dbReference type="STRING" id="188477.A0A3S1A1S4"/>
<evidence type="ECO:0000256" key="1">
    <source>
        <dbReference type="ARBA" id="ARBA00004123"/>
    </source>
</evidence>
<evidence type="ECO:0000256" key="6">
    <source>
        <dbReference type="SAM" id="MobiDB-lite"/>
    </source>
</evidence>
<accession>A0A3S1A1S4</accession>
<keyword evidence="5" id="KW-0539">Nucleus</keyword>
<dbReference type="GO" id="GO:0005634">
    <property type="term" value="C:nucleus"/>
    <property type="evidence" value="ECO:0007669"/>
    <property type="project" value="UniProtKB-SubCell"/>
</dbReference>
<evidence type="ECO:0000256" key="2">
    <source>
        <dbReference type="ARBA" id="ARBA00023015"/>
    </source>
</evidence>
<dbReference type="PANTHER" id="PTHR46004:SF3">
    <property type="entry name" value="CYCLIC AMP RESPONSE ELEMENT-BINDING PROTEIN A"/>
    <property type="match status" value="1"/>
</dbReference>
<keyword evidence="8" id="KW-1185">Reference proteome</keyword>
<dbReference type="EMBL" id="RQTK01000084">
    <property type="protein sequence ID" value="RUS88403.1"/>
    <property type="molecule type" value="Genomic_DNA"/>
</dbReference>